<dbReference type="Gene3D" id="3.40.50.800">
    <property type="entry name" value="Anticodon-binding domain"/>
    <property type="match status" value="1"/>
</dbReference>
<dbReference type="EMBL" id="JACBYQ010000001">
    <property type="protein sequence ID" value="NYE94782.1"/>
    <property type="molecule type" value="Genomic_DNA"/>
</dbReference>
<dbReference type="GO" id="GO:0046872">
    <property type="term" value="F:metal ion binding"/>
    <property type="evidence" value="ECO:0007669"/>
    <property type="project" value="UniProtKB-KW"/>
</dbReference>
<dbReference type="InterPro" id="IPR036621">
    <property type="entry name" value="Anticodon-bd_dom_sf"/>
</dbReference>
<keyword evidence="15" id="KW-1185">Reference proteome</keyword>
<dbReference type="Pfam" id="PF00587">
    <property type="entry name" value="tRNA-synt_2b"/>
    <property type="match status" value="1"/>
</dbReference>
<dbReference type="PRINTS" id="PR01047">
    <property type="entry name" value="TRNASYNTHTHR"/>
</dbReference>
<dbReference type="GO" id="GO:0006435">
    <property type="term" value="P:threonyl-tRNA aminoacylation"/>
    <property type="evidence" value="ECO:0007669"/>
    <property type="project" value="UniProtKB-UniRule"/>
</dbReference>
<dbReference type="SUPFAM" id="SSF55681">
    <property type="entry name" value="Class II aaRS and biotin synthetases"/>
    <property type="match status" value="1"/>
</dbReference>
<dbReference type="NCBIfam" id="TIGR00418">
    <property type="entry name" value="thrS"/>
    <property type="match status" value="1"/>
</dbReference>
<keyword evidence="5" id="KW-0479">Metal-binding</keyword>
<evidence type="ECO:0000256" key="7">
    <source>
        <dbReference type="ARBA" id="ARBA00022833"/>
    </source>
</evidence>
<evidence type="ECO:0000256" key="4">
    <source>
        <dbReference type="ARBA" id="ARBA00022598"/>
    </source>
</evidence>
<protein>
    <recommendedName>
        <fullName evidence="2 12">Threonine--tRNA ligase</fullName>
        <ecNumber evidence="2 12">6.1.1.3</ecNumber>
    </recommendedName>
</protein>
<organism evidence="14 15">
    <name type="scientific">Psychromicrobium silvestre</name>
    <dbReference type="NCBI Taxonomy" id="1645614"/>
    <lineage>
        <taxon>Bacteria</taxon>
        <taxon>Bacillati</taxon>
        <taxon>Actinomycetota</taxon>
        <taxon>Actinomycetes</taxon>
        <taxon>Micrococcales</taxon>
        <taxon>Micrococcaceae</taxon>
        <taxon>Psychromicrobium</taxon>
    </lineage>
</organism>
<evidence type="ECO:0000313" key="14">
    <source>
        <dbReference type="EMBL" id="NYE94782.1"/>
    </source>
</evidence>
<dbReference type="PANTHER" id="PTHR11451:SF56">
    <property type="entry name" value="THREONINE--TRNA LIGASE 1"/>
    <property type="match status" value="1"/>
</dbReference>
<evidence type="ECO:0000256" key="1">
    <source>
        <dbReference type="ARBA" id="ARBA00008226"/>
    </source>
</evidence>
<evidence type="ECO:0000259" key="13">
    <source>
        <dbReference type="PROSITE" id="PS50862"/>
    </source>
</evidence>
<gene>
    <name evidence="14" type="ORF">FHU41_001003</name>
</gene>
<dbReference type="Pfam" id="PF03129">
    <property type="entry name" value="HGTP_anticodon"/>
    <property type="match status" value="1"/>
</dbReference>
<evidence type="ECO:0000256" key="10">
    <source>
        <dbReference type="ARBA" id="ARBA00023146"/>
    </source>
</evidence>
<evidence type="ECO:0000256" key="3">
    <source>
        <dbReference type="ARBA" id="ARBA00022490"/>
    </source>
</evidence>
<keyword evidence="6" id="KW-0547">Nucleotide-binding</keyword>
<evidence type="ECO:0000256" key="12">
    <source>
        <dbReference type="NCBIfam" id="TIGR00418"/>
    </source>
</evidence>
<evidence type="ECO:0000256" key="8">
    <source>
        <dbReference type="ARBA" id="ARBA00022840"/>
    </source>
</evidence>
<dbReference type="FunFam" id="3.30.930.10:FF:000002">
    <property type="entry name" value="Threonine--tRNA ligase"/>
    <property type="match status" value="1"/>
</dbReference>
<sequence length="411" mass="45802">MNIDQSVKVDHRELGRELDLFASHPLVGPGLPLWLPDGAVIRAELEKLAFEESLRSGCQRVYSPVLAKRELYERSGHWQKFSEDMFPAMRIGTEELVLRPANCPHHAMIYASRPHSWRELPLRYAELGSMFRSELSGVLSGLSRVRQINLDDCHVFATPDQAHGEVLRALRAIQRGYAVLGLEVDYYRLSARGSGAGFIGSDQQWADAEDVLEAALQELGLPYRKVSGEAAFYGPKIDVQLFDAAGREETISTVQFDFNQPERFGLEYIADDGAAHRPLMIHRGLFGAMERMVALLIEKYQGQLPPWLAPLQLSVLPIGEGQEAAAESLVDELRARGLRVQLESQGSLGSRVRKARQQRVPWIAVVGEREAQAGTLSLSVPRLGEQRELGLLEFIEAAERDLRSRSSSAAL</sequence>
<dbReference type="InterPro" id="IPR004154">
    <property type="entry name" value="Anticodon-bd"/>
</dbReference>
<evidence type="ECO:0000313" key="15">
    <source>
        <dbReference type="Proteomes" id="UP000521748"/>
    </source>
</evidence>
<dbReference type="RefSeq" id="WP_179388501.1">
    <property type="nucleotide sequence ID" value="NZ_JACBYQ010000001.1"/>
</dbReference>
<keyword evidence="3" id="KW-0963">Cytoplasm</keyword>
<accession>A0A7Y9LSG9</accession>
<evidence type="ECO:0000256" key="6">
    <source>
        <dbReference type="ARBA" id="ARBA00022741"/>
    </source>
</evidence>
<dbReference type="GO" id="GO:0005524">
    <property type="term" value="F:ATP binding"/>
    <property type="evidence" value="ECO:0007669"/>
    <property type="project" value="UniProtKB-KW"/>
</dbReference>
<dbReference type="AlphaFoldDB" id="A0A7Y9LSG9"/>
<dbReference type="InterPro" id="IPR002314">
    <property type="entry name" value="aa-tRNA-synt_IIb"/>
</dbReference>
<keyword evidence="7" id="KW-0862">Zinc</keyword>
<dbReference type="Proteomes" id="UP000521748">
    <property type="component" value="Unassembled WGS sequence"/>
</dbReference>
<feature type="domain" description="Aminoacyl-transfer RNA synthetases class-II family profile" evidence="13">
    <location>
        <begin position="50"/>
        <end position="305"/>
    </location>
</feature>
<evidence type="ECO:0000256" key="9">
    <source>
        <dbReference type="ARBA" id="ARBA00022917"/>
    </source>
</evidence>
<dbReference type="PANTHER" id="PTHR11451">
    <property type="entry name" value="THREONINE-TRNA LIGASE"/>
    <property type="match status" value="1"/>
</dbReference>
<keyword evidence="8" id="KW-0067">ATP-binding</keyword>
<dbReference type="InterPro" id="IPR002320">
    <property type="entry name" value="Thr-tRNA-ligase_IIa"/>
</dbReference>
<dbReference type="PROSITE" id="PS50862">
    <property type="entry name" value="AA_TRNA_LIGASE_II"/>
    <property type="match status" value="1"/>
</dbReference>
<dbReference type="GO" id="GO:0005737">
    <property type="term" value="C:cytoplasm"/>
    <property type="evidence" value="ECO:0007669"/>
    <property type="project" value="UniProtKB-UniRule"/>
</dbReference>
<evidence type="ECO:0000256" key="5">
    <source>
        <dbReference type="ARBA" id="ARBA00022723"/>
    </source>
</evidence>
<proteinExistence type="inferred from homology"/>
<dbReference type="SUPFAM" id="SSF52954">
    <property type="entry name" value="Class II aaRS ABD-related"/>
    <property type="match status" value="1"/>
</dbReference>
<dbReference type="InterPro" id="IPR033728">
    <property type="entry name" value="ThrRS_core"/>
</dbReference>
<dbReference type="Gene3D" id="3.30.930.10">
    <property type="entry name" value="Bira Bifunctional Protein, Domain 2"/>
    <property type="match status" value="1"/>
</dbReference>
<keyword evidence="10 14" id="KW-0030">Aminoacyl-tRNA synthetase</keyword>
<dbReference type="CDD" id="cd00771">
    <property type="entry name" value="ThrRS_core"/>
    <property type="match status" value="1"/>
</dbReference>
<comment type="similarity">
    <text evidence="1">Belongs to the class-II aminoacyl-tRNA synthetase family.</text>
</comment>
<name>A0A7Y9LSG9_9MICC</name>
<dbReference type="GO" id="GO:0004829">
    <property type="term" value="F:threonine-tRNA ligase activity"/>
    <property type="evidence" value="ECO:0007669"/>
    <property type="project" value="UniProtKB-UniRule"/>
</dbReference>
<evidence type="ECO:0000256" key="11">
    <source>
        <dbReference type="ARBA" id="ARBA00049515"/>
    </source>
</evidence>
<reference evidence="14 15" key="1">
    <citation type="submission" date="2020-07" db="EMBL/GenBank/DDBJ databases">
        <title>Sequencing the genomes of 1000 actinobacteria strains.</title>
        <authorList>
            <person name="Klenk H.-P."/>
        </authorList>
    </citation>
    <scope>NUCLEOTIDE SEQUENCE [LARGE SCALE GENOMIC DNA]</scope>
    <source>
        <strain evidence="14 15">DSM 102047</strain>
    </source>
</reference>
<comment type="caution">
    <text evidence="14">The sequence shown here is derived from an EMBL/GenBank/DDBJ whole genome shotgun (WGS) entry which is preliminary data.</text>
</comment>
<dbReference type="InterPro" id="IPR006195">
    <property type="entry name" value="aa-tRNA-synth_II"/>
</dbReference>
<keyword evidence="9" id="KW-0648">Protein biosynthesis</keyword>
<keyword evidence="4 14" id="KW-0436">Ligase</keyword>
<dbReference type="InterPro" id="IPR045864">
    <property type="entry name" value="aa-tRNA-synth_II/BPL/LPL"/>
</dbReference>
<dbReference type="EC" id="6.1.1.3" evidence="2 12"/>
<evidence type="ECO:0000256" key="2">
    <source>
        <dbReference type="ARBA" id="ARBA00013163"/>
    </source>
</evidence>
<comment type="catalytic activity">
    <reaction evidence="11">
        <text>tRNA(Thr) + L-threonine + ATP = L-threonyl-tRNA(Thr) + AMP + diphosphate + H(+)</text>
        <dbReference type="Rhea" id="RHEA:24624"/>
        <dbReference type="Rhea" id="RHEA-COMP:9670"/>
        <dbReference type="Rhea" id="RHEA-COMP:9704"/>
        <dbReference type="ChEBI" id="CHEBI:15378"/>
        <dbReference type="ChEBI" id="CHEBI:30616"/>
        <dbReference type="ChEBI" id="CHEBI:33019"/>
        <dbReference type="ChEBI" id="CHEBI:57926"/>
        <dbReference type="ChEBI" id="CHEBI:78442"/>
        <dbReference type="ChEBI" id="CHEBI:78534"/>
        <dbReference type="ChEBI" id="CHEBI:456215"/>
        <dbReference type="EC" id="6.1.1.3"/>
    </reaction>
</comment>